<evidence type="ECO:0000256" key="2">
    <source>
        <dbReference type="SAM" id="SignalP"/>
    </source>
</evidence>
<name>A0A327L658_9BRAD</name>
<sequence>MIKARTLVVAVALIAAGTLAADAQGWGWGQGPGQGRGWTQGGSGGSPGYGRGPGWRQAGGPCVSGQGGPCWRIQSPEKHAACWKDADSKGLRAQARRSFMTECMTK</sequence>
<feature type="signal peptide" evidence="2">
    <location>
        <begin position="1"/>
        <end position="20"/>
    </location>
</feature>
<dbReference type="RefSeq" id="WP_111420011.1">
    <property type="nucleotide sequence ID" value="NZ_NPEX01000105.1"/>
</dbReference>
<accession>A0A327L658</accession>
<evidence type="ECO:0000313" key="4">
    <source>
        <dbReference type="Proteomes" id="UP000249130"/>
    </source>
</evidence>
<keyword evidence="4" id="KW-1185">Reference proteome</keyword>
<protein>
    <submittedName>
        <fullName evidence="3">Uncharacterized protein</fullName>
    </submittedName>
</protein>
<keyword evidence="2" id="KW-0732">Signal</keyword>
<dbReference type="Proteomes" id="UP000249130">
    <property type="component" value="Unassembled WGS sequence"/>
</dbReference>
<dbReference type="Pfam" id="PF07769">
    <property type="entry name" value="PsiF_repeat"/>
    <property type="match status" value="1"/>
</dbReference>
<dbReference type="OrthoDB" id="7961422at2"/>
<reference evidence="3 4" key="1">
    <citation type="submission" date="2017-07" db="EMBL/GenBank/DDBJ databases">
        <title>Draft Genome Sequences of Select Purple Nonsulfur Bacteria.</title>
        <authorList>
            <person name="Lasarre B."/>
            <person name="Mckinlay J.B."/>
        </authorList>
    </citation>
    <scope>NUCLEOTIDE SEQUENCE [LARGE SCALE GENOMIC DNA]</scope>
    <source>
        <strain evidence="3 4">DSM 5909</strain>
    </source>
</reference>
<organism evidence="3 4">
    <name type="scientific">Rhodoplanes roseus</name>
    <dbReference type="NCBI Taxonomy" id="29409"/>
    <lineage>
        <taxon>Bacteria</taxon>
        <taxon>Pseudomonadati</taxon>
        <taxon>Pseudomonadota</taxon>
        <taxon>Alphaproteobacteria</taxon>
        <taxon>Hyphomicrobiales</taxon>
        <taxon>Nitrobacteraceae</taxon>
        <taxon>Rhodoplanes</taxon>
    </lineage>
</organism>
<comment type="caution">
    <text evidence="3">The sequence shown here is derived from an EMBL/GenBank/DDBJ whole genome shotgun (WGS) entry which is preliminary data.</text>
</comment>
<feature type="chain" id="PRO_5016338177" evidence="2">
    <location>
        <begin position="21"/>
        <end position="106"/>
    </location>
</feature>
<evidence type="ECO:0000256" key="1">
    <source>
        <dbReference type="SAM" id="MobiDB-lite"/>
    </source>
</evidence>
<feature type="region of interest" description="Disordered" evidence="1">
    <location>
        <begin position="23"/>
        <end position="61"/>
    </location>
</feature>
<dbReference type="AlphaFoldDB" id="A0A327L658"/>
<gene>
    <name evidence="3" type="ORF">CH341_15945</name>
</gene>
<dbReference type="InterPro" id="IPR011690">
    <property type="entry name" value="P_starv_induced_PsiF"/>
</dbReference>
<proteinExistence type="predicted"/>
<feature type="compositionally biased region" description="Gly residues" evidence="1">
    <location>
        <begin position="26"/>
        <end position="53"/>
    </location>
</feature>
<evidence type="ECO:0000313" key="3">
    <source>
        <dbReference type="EMBL" id="RAI43118.1"/>
    </source>
</evidence>
<dbReference type="EMBL" id="NPEX01000105">
    <property type="protein sequence ID" value="RAI43118.1"/>
    <property type="molecule type" value="Genomic_DNA"/>
</dbReference>